<gene>
    <name evidence="2" type="ORF">HX018_16610</name>
</gene>
<accession>A0ABT7NRL1</accession>
<sequence length="343" mass="40045">MERNDILISIIIPVYNREAFIGQAIESVLGQSVVDFELWVVDDGSKDRTSDIVQGYAQRDARVNYVYQENAGVSVARNVGLSRSGGKYVYFLDSDDALDFEFLRTSIDVIERSAADVVVVGQPYQDRLPHPTALPTCGQLWRHAFLKQNSTVRFPVGVQPGEDGLFSHCLLAMTDRIAANPAGIYYYGRHEGQNHLLINRDCESVLQQMDKWFTYLDDFYSRESLFERRALHLAKFLEHEPFELRYLLMPFNAEQKERVFQSVQDFYKRRVAPYLPKEEFDSLSGRFQLFLEASSAEDFDEQYEPYKNRINNSIKWKLKLLKLLPISSWRRKIRQQLWKKEIK</sequence>
<dbReference type="Pfam" id="PF00535">
    <property type="entry name" value="Glycos_transf_2"/>
    <property type="match status" value="1"/>
</dbReference>
<protein>
    <submittedName>
        <fullName evidence="2">Glycosyltransferase family 2 protein</fullName>
    </submittedName>
</protein>
<evidence type="ECO:0000259" key="1">
    <source>
        <dbReference type="Pfam" id="PF00535"/>
    </source>
</evidence>
<dbReference type="PANTHER" id="PTHR22916">
    <property type="entry name" value="GLYCOSYLTRANSFERASE"/>
    <property type="match status" value="1"/>
</dbReference>
<evidence type="ECO:0000313" key="3">
    <source>
        <dbReference type="Proteomes" id="UP001170954"/>
    </source>
</evidence>
<name>A0ABT7NRL1_9SPHI</name>
<dbReference type="CDD" id="cd00761">
    <property type="entry name" value="Glyco_tranf_GTA_type"/>
    <property type="match status" value="1"/>
</dbReference>
<organism evidence="2 3">
    <name type="scientific">Sphingobacterium hotanense</name>
    <dbReference type="NCBI Taxonomy" id="649196"/>
    <lineage>
        <taxon>Bacteria</taxon>
        <taxon>Pseudomonadati</taxon>
        <taxon>Bacteroidota</taxon>
        <taxon>Sphingobacteriia</taxon>
        <taxon>Sphingobacteriales</taxon>
        <taxon>Sphingobacteriaceae</taxon>
        <taxon>Sphingobacterium</taxon>
    </lineage>
</organism>
<dbReference type="PANTHER" id="PTHR22916:SF3">
    <property type="entry name" value="UDP-GLCNAC:BETAGAL BETA-1,3-N-ACETYLGLUCOSAMINYLTRANSFERASE-LIKE PROTEIN 1"/>
    <property type="match status" value="1"/>
</dbReference>
<keyword evidence="3" id="KW-1185">Reference proteome</keyword>
<reference evidence="2" key="2">
    <citation type="journal article" date="2022" name="Sci. Total Environ.">
        <title>Prevalence, transmission, and molecular epidemiology of tet(X)-positive bacteria among humans, animals, and environmental niches in China: An epidemiological, and genomic-based study.</title>
        <authorList>
            <person name="Dong N."/>
            <person name="Zeng Y."/>
            <person name="Cai C."/>
            <person name="Sun C."/>
            <person name="Lu J."/>
            <person name="Liu C."/>
            <person name="Zhou H."/>
            <person name="Sun Q."/>
            <person name="Shu L."/>
            <person name="Wang H."/>
            <person name="Wang Y."/>
            <person name="Wang S."/>
            <person name="Wu C."/>
            <person name="Chan E.W."/>
            <person name="Chen G."/>
            <person name="Shen Z."/>
            <person name="Chen S."/>
            <person name="Zhang R."/>
        </authorList>
    </citation>
    <scope>NUCLEOTIDE SEQUENCE</scope>
    <source>
        <strain evidence="2">R1692</strain>
    </source>
</reference>
<dbReference type="Proteomes" id="UP001170954">
    <property type="component" value="Unassembled WGS sequence"/>
</dbReference>
<dbReference type="EMBL" id="JACAGK010000060">
    <property type="protein sequence ID" value="MDM1049862.1"/>
    <property type="molecule type" value="Genomic_DNA"/>
</dbReference>
<dbReference type="InterPro" id="IPR001173">
    <property type="entry name" value="Glyco_trans_2-like"/>
</dbReference>
<dbReference type="Gene3D" id="3.90.550.10">
    <property type="entry name" value="Spore Coat Polysaccharide Biosynthesis Protein SpsA, Chain A"/>
    <property type="match status" value="1"/>
</dbReference>
<reference evidence="2" key="1">
    <citation type="submission" date="2020-06" db="EMBL/GenBank/DDBJ databases">
        <authorList>
            <person name="Dong N."/>
        </authorList>
    </citation>
    <scope>NUCLEOTIDE SEQUENCE</scope>
    <source>
        <strain evidence="2">R1692</strain>
    </source>
</reference>
<dbReference type="InterPro" id="IPR029044">
    <property type="entry name" value="Nucleotide-diphossugar_trans"/>
</dbReference>
<evidence type="ECO:0000313" key="2">
    <source>
        <dbReference type="EMBL" id="MDM1049862.1"/>
    </source>
</evidence>
<feature type="domain" description="Glycosyltransferase 2-like" evidence="1">
    <location>
        <begin position="9"/>
        <end position="137"/>
    </location>
</feature>
<comment type="caution">
    <text evidence="2">The sequence shown here is derived from an EMBL/GenBank/DDBJ whole genome shotgun (WGS) entry which is preliminary data.</text>
</comment>
<dbReference type="RefSeq" id="WP_286652100.1">
    <property type="nucleotide sequence ID" value="NZ_JACAGK010000060.1"/>
</dbReference>
<dbReference type="SUPFAM" id="SSF53448">
    <property type="entry name" value="Nucleotide-diphospho-sugar transferases"/>
    <property type="match status" value="1"/>
</dbReference>
<proteinExistence type="predicted"/>